<evidence type="ECO:0000256" key="2">
    <source>
        <dbReference type="SAM" id="Phobius"/>
    </source>
</evidence>
<dbReference type="InterPro" id="IPR026588">
    <property type="entry name" value="Choice_anch_A"/>
</dbReference>
<feature type="compositionally biased region" description="Low complexity" evidence="1">
    <location>
        <begin position="563"/>
        <end position="628"/>
    </location>
</feature>
<feature type="domain" description="DUF5979" evidence="3">
    <location>
        <begin position="462"/>
        <end position="559"/>
    </location>
</feature>
<protein>
    <submittedName>
        <fullName evidence="5">Choice-of-anchor A family protein</fullName>
    </submittedName>
</protein>
<evidence type="ECO:0000313" key="6">
    <source>
        <dbReference type="Proteomes" id="UP000625574"/>
    </source>
</evidence>
<dbReference type="Proteomes" id="UP000625574">
    <property type="component" value="Unassembled WGS sequence"/>
</dbReference>
<name>A0ABS0VW15_9CORY</name>
<dbReference type="Pfam" id="PF20597">
    <property type="entry name" value="pAdhesive_15"/>
    <property type="match status" value="1"/>
</dbReference>
<feature type="region of interest" description="Disordered" evidence="1">
    <location>
        <begin position="563"/>
        <end position="650"/>
    </location>
</feature>
<dbReference type="InterPro" id="IPR046022">
    <property type="entry name" value="DUF5979"/>
</dbReference>
<evidence type="ECO:0000313" key="5">
    <source>
        <dbReference type="EMBL" id="MBI9000968.1"/>
    </source>
</evidence>
<keyword evidence="2" id="KW-1133">Transmembrane helix</keyword>
<comment type="caution">
    <text evidence="5">The sequence shown here is derived from an EMBL/GenBank/DDBJ whole genome shotgun (WGS) entry which is preliminary data.</text>
</comment>
<feature type="domain" description="Choice-of-anchor A" evidence="4">
    <location>
        <begin position="56"/>
        <end position="340"/>
    </location>
</feature>
<accession>A0ABS0VW15</accession>
<evidence type="ECO:0000256" key="1">
    <source>
        <dbReference type="SAM" id="MobiDB-lite"/>
    </source>
</evidence>
<proteinExistence type="predicted"/>
<sequence length="688" mass="72076">MIENSVHGHRVKGVLKRVTTVSSALILGMMTCVVTPVASGAEDAVVSTCEIDPMKDYRSWNVVAFEDLTVSAESEGSMGVGGTLSFRETNVATHSKNTARAEGYDRTIGLVVGRLNLGTPTSGELKVLDGDLILENREGVEFAREGGSGEVLKFVVAEGKSRDSRPRVVLNNRLNKTLHEPGAFGKIFGSQDNAREISARIAVAASEGLGAEPTVTWEGAKVSISLKPGETNVWSVTPEQISKITELKFQGVSPGVNSGSALIVNVVGDGPVTFTMNMAGNRDPRAILWNMPGVEQIYQKGDSLDGSILAPLADLQKTKANIQGTLVIKGGVLGGSEQHFFPFTNKVKVPCEATPGTGSFSVSKNVNGDYTPSSDEKFRITYVCDDADNTSGVFELPGDGVPVKGPVLPEGTTCKISEETSSAERDGYLVETTYTGNPVTITADSTSDAQVTNKYTKPVAGFSITKAVNGVTSAHLDPDHEFKFRYSCNDPDRSSGEVLVKPNGEKAVVVSDVPIGTACVVSEDTTGSQIAEYTLKEPADQTVTVSTDFPTAHFVNDYTVVTSTPSSTVTTPSSTVTTPSSTVTTPSSTVTTPSSTVTTPSSTVTTPSSTVTTPSSTVTTPSSTVTTPGAAPPTKTSSILPAESQPPATTPRNVVLAKTGADVKWLVCIAAIAVLLGGLLLALKRRKN</sequence>
<dbReference type="Pfam" id="PF19407">
    <property type="entry name" value="DUF5979"/>
    <property type="match status" value="2"/>
</dbReference>
<keyword evidence="2" id="KW-0812">Transmembrane</keyword>
<dbReference type="NCBIfam" id="TIGR01167">
    <property type="entry name" value="LPXTG_anchor"/>
    <property type="match status" value="1"/>
</dbReference>
<gene>
    <name evidence="5" type="ORF">JDV76_08320</name>
</gene>
<keyword evidence="2" id="KW-0472">Membrane</keyword>
<feature type="domain" description="DUF5979" evidence="3">
    <location>
        <begin position="360"/>
        <end position="456"/>
    </location>
</feature>
<keyword evidence="6" id="KW-1185">Reference proteome</keyword>
<dbReference type="NCBIfam" id="TIGR04215">
    <property type="entry name" value="choice_anch_A"/>
    <property type="match status" value="1"/>
</dbReference>
<feature type="transmembrane region" description="Helical" evidence="2">
    <location>
        <begin position="663"/>
        <end position="683"/>
    </location>
</feature>
<evidence type="ECO:0000259" key="4">
    <source>
        <dbReference type="Pfam" id="PF20597"/>
    </source>
</evidence>
<organism evidence="5 6">
    <name type="scientific">Corynebacterium marambiense</name>
    <dbReference type="NCBI Taxonomy" id="2765364"/>
    <lineage>
        <taxon>Bacteria</taxon>
        <taxon>Bacillati</taxon>
        <taxon>Actinomycetota</taxon>
        <taxon>Actinomycetes</taxon>
        <taxon>Mycobacteriales</taxon>
        <taxon>Corynebacteriaceae</taxon>
        <taxon>Corynebacterium</taxon>
    </lineage>
</organism>
<dbReference type="EMBL" id="JAEIOT010000007">
    <property type="protein sequence ID" value="MBI9000968.1"/>
    <property type="molecule type" value="Genomic_DNA"/>
</dbReference>
<reference evidence="5 6" key="1">
    <citation type="submission" date="2020-12" db="EMBL/GenBank/DDBJ databases">
        <title>Genome public.</title>
        <authorList>
            <person name="Sun Q."/>
        </authorList>
    </citation>
    <scope>NUCLEOTIDE SEQUENCE [LARGE SCALE GENOMIC DNA]</scope>
    <source>
        <strain evidence="5 6">CCM 8864</strain>
    </source>
</reference>
<evidence type="ECO:0000259" key="3">
    <source>
        <dbReference type="Pfam" id="PF19407"/>
    </source>
</evidence>